<feature type="non-terminal residue" evidence="1">
    <location>
        <position position="181"/>
    </location>
</feature>
<evidence type="ECO:0000313" key="1">
    <source>
        <dbReference type="EMBL" id="EKC65016.1"/>
    </source>
</evidence>
<comment type="caution">
    <text evidence="1">The sequence shown here is derived from an EMBL/GenBank/DDBJ whole genome shotgun (WGS) entry which is preliminary data.</text>
</comment>
<organism evidence="1">
    <name type="scientific">human gut metagenome</name>
    <dbReference type="NCBI Taxonomy" id="408170"/>
    <lineage>
        <taxon>unclassified sequences</taxon>
        <taxon>metagenomes</taxon>
        <taxon>organismal metagenomes</taxon>
    </lineage>
</organism>
<dbReference type="AlphaFoldDB" id="K1U0L0"/>
<proteinExistence type="predicted"/>
<dbReference type="SUPFAM" id="SSF53850">
    <property type="entry name" value="Periplasmic binding protein-like II"/>
    <property type="match status" value="1"/>
</dbReference>
<accession>K1U0L0</accession>
<reference evidence="1" key="1">
    <citation type="journal article" date="2013" name="Environ. Microbiol.">
        <title>Microbiota from the distal guts of lean and obese adolescents exhibit partial functional redundancy besides clear differences in community structure.</title>
        <authorList>
            <person name="Ferrer M."/>
            <person name="Ruiz A."/>
            <person name="Lanza F."/>
            <person name="Haange S.B."/>
            <person name="Oberbach A."/>
            <person name="Till H."/>
            <person name="Bargiela R."/>
            <person name="Campoy C."/>
            <person name="Segura M.T."/>
            <person name="Richter M."/>
            <person name="von Bergen M."/>
            <person name="Seifert J."/>
            <person name="Suarez A."/>
        </authorList>
    </citation>
    <scope>NUCLEOTIDE SEQUENCE</scope>
</reference>
<dbReference type="EMBL" id="AJWY01007092">
    <property type="protein sequence ID" value="EKC65016.1"/>
    <property type="molecule type" value="Genomic_DNA"/>
</dbReference>
<feature type="non-terminal residue" evidence="1">
    <location>
        <position position="1"/>
    </location>
</feature>
<name>K1U0L0_9ZZZZ</name>
<gene>
    <name evidence="1" type="ORF">LEA_10552</name>
</gene>
<protein>
    <submittedName>
        <fullName evidence="1">Phosphate/phosphite/phosphonate ABC transporter, periplasmic binding protein</fullName>
    </submittedName>
</protein>
<sequence>SYDATGEAMAAGSIDLGWLPGGTYALYSDDVDVILTATRNGLSNDSTNPADWNGEANATKKDGPQVTYYRSLIYATPSAYGQELAAKVNAGEKLTWEDLDKATWAVQKTSSSAGYIYPSMWLMANYDGKKISDLSNVMPIDSGYGTAFSYAAAESVDIIVCYADGRNDYEASWTLPTDQQD</sequence>
<dbReference type="Pfam" id="PF12974">
    <property type="entry name" value="Phosphonate-bd"/>
    <property type="match status" value="1"/>
</dbReference>